<organism evidence="2 3">
    <name type="scientific">Salininema proteolyticum</name>
    <dbReference type="NCBI Taxonomy" id="1607685"/>
    <lineage>
        <taxon>Bacteria</taxon>
        <taxon>Bacillati</taxon>
        <taxon>Actinomycetota</taxon>
        <taxon>Actinomycetes</taxon>
        <taxon>Glycomycetales</taxon>
        <taxon>Glycomycetaceae</taxon>
        <taxon>Salininema</taxon>
    </lineage>
</organism>
<dbReference type="RefSeq" id="WP_380619294.1">
    <property type="nucleotide sequence ID" value="NZ_JBHSDK010000010.1"/>
</dbReference>
<accession>A0ABV8TW82</accession>
<evidence type="ECO:0000313" key="2">
    <source>
        <dbReference type="EMBL" id="MFC4335025.1"/>
    </source>
</evidence>
<proteinExistence type="predicted"/>
<dbReference type="Proteomes" id="UP001595823">
    <property type="component" value="Unassembled WGS sequence"/>
</dbReference>
<dbReference type="Gene3D" id="3.10.180.10">
    <property type="entry name" value="2,3-Dihydroxybiphenyl 1,2-Dioxygenase, domain 1"/>
    <property type="match status" value="1"/>
</dbReference>
<dbReference type="InterPro" id="IPR029068">
    <property type="entry name" value="Glyas_Bleomycin-R_OHBP_Dase"/>
</dbReference>
<evidence type="ECO:0000259" key="1">
    <source>
        <dbReference type="PROSITE" id="PS51819"/>
    </source>
</evidence>
<feature type="domain" description="VOC" evidence="1">
    <location>
        <begin position="5"/>
        <end position="119"/>
    </location>
</feature>
<dbReference type="EMBL" id="JBHSDK010000010">
    <property type="protein sequence ID" value="MFC4335025.1"/>
    <property type="molecule type" value="Genomic_DNA"/>
</dbReference>
<dbReference type="PROSITE" id="PS51819">
    <property type="entry name" value="VOC"/>
    <property type="match status" value="1"/>
</dbReference>
<dbReference type="SUPFAM" id="SSF54593">
    <property type="entry name" value="Glyoxalase/Bleomycin resistance protein/Dihydroxybiphenyl dioxygenase"/>
    <property type="match status" value="1"/>
</dbReference>
<sequence>MKVLAVDNILVPVGDLTAAREFYGFRLGLRARVDDPERDMILFDTAPSSPGLLLHTAPVDGRGGAVGMRVWLEVEDVTETVTVLRARGVHPMGDPYWVGSGEAVELADPWGNVIGLTDYSGMEP</sequence>
<dbReference type="InterPro" id="IPR004360">
    <property type="entry name" value="Glyas_Fos-R_dOase_dom"/>
</dbReference>
<dbReference type="CDD" id="cd06587">
    <property type="entry name" value="VOC"/>
    <property type="match status" value="1"/>
</dbReference>
<reference evidence="3" key="1">
    <citation type="journal article" date="2019" name="Int. J. Syst. Evol. Microbiol.">
        <title>The Global Catalogue of Microorganisms (GCM) 10K type strain sequencing project: providing services to taxonomists for standard genome sequencing and annotation.</title>
        <authorList>
            <consortium name="The Broad Institute Genomics Platform"/>
            <consortium name="The Broad Institute Genome Sequencing Center for Infectious Disease"/>
            <person name="Wu L."/>
            <person name="Ma J."/>
        </authorList>
    </citation>
    <scope>NUCLEOTIDE SEQUENCE [LARGE SCALE GENOMIC DNA]</scope>
    <source>
        <strain evidence="3">IBRC-M 10908</strain>
    </source>
</reference>
<comment type="caution">
    <text evidence="2">The sequence shown here is derived from an EMBL/GenBank/DDBJ whole genome shotgun (WGS) entry which is preliminary data.</text>
</comment>
<evidence type="ECO:0000313" key="3">
    <source>
        <dbReference type="Proteomes" id="UP001595823"/>
    </source>
</evidence>
<dbReference type="InterPro" id="IPR037523">
    <property type="entry name" value="VOC_core"/>
</dbReference>
<gene>
    <name evidence="2" type="ORF">ACFPET_07425</name>
</gene>
<dbReference type="Pfam" id="PF00903">
    <property type="entry name" value="Glyoxalase"/>
    <property type="match status" value="1"/>
</dbReference>
<protein>
    <submittedName>
        <fullName evidence="2">VOC family protein</fullName>
    </submittedName>
</protein>
<keyword evidence="3" id="KW-1185">Reference proteome</keyword>
<name>A0ABV8TW82_9ACTN</name>